<organism evidence="1 2">
    <name type="scientific">Araneus ventricosus</name>
    <name type="common">Orbweaver spider</name>
    <name type="synonym">Epeira ventricosa</name>
    <dbReference type="NCBI Taxonomy" id="182803"/>
    <lineage>
        <taxon>Eukaryota</taxon>
        <taxon>Metazoa</taxon>
        <taxon>Ecdysozoa</taxon>
        <taxon>Arthropoda</taxon>
        <taxon>Chelicerata</taxon>
        <taxon>Arachnida</taxon>
        <taxon>Araneae</taxon>
        <taxon>Araneomorphae</taxon>
        <taxon>Entelegynae</taxon>
        <taxon>Araneoidea</taxon>
        <taxon>Araneidae</taxon>
        <taxon>Araneus</taxon>
    </lineage>
</organism>
<dbReference type="EMBL" id="BGPR01001790">
    <property type="protein sequence ID" value="GBM61923.1"/>
    <property type="molecule type" value="Genomic_DNA"/>
</dbReference>
<protein>
    <submittedName>
        <fullName evidence="1">Uncharacterized protein</fullName>
    </submittedName>
</protein>
<evidence type="ECO:0000313" key="1">
    <source>
        <dbReference type="EMBL" id="GBM61923.1"/>
    </source>
</evidence>
<evidence type="ECO:0000313" key="2">
    <source>
        <dbReference type="Proteomes" id="UP000499080"/>
    </source>
</evidence>
<proteinExistence type="predicted"/>
<reference evidence="1 2" key="1">
    <citation type="journal article" date="2019" name="Sci. Rep.">
        <title>Orb-weaving spider Araneus ventricosus genome elucidates the spidroin gene catalogue.</title>
        <authorList>
            <person name="Kono N."/>
            <person name="Nakamura H."/>
            <person name="Ohtoshi R."/>
            <person name="Moran D.A.P."/>
            <person name="Shinohara A."/>
            <person name="Yoshida Y."/>
            <person name="Fujiwara M."/>
            <person name="Mori M."/>
            <person name="Tomita M."/>
            <person name="Arakawa K."/>
        </authorList>
    </citation>
    <scope>NUCLEOTIDE SEQUENCE [LARGE SCALE GENOMIC DNA]</scope>
</reference>
<dbReference type="AlphaFoldDB" id="A0A4Y2H8D9"/>
<name>A0A4Y2H8D9_ARAVE</name>
<keyword evidence="2" id="KW-1185">Reference proteome</keyword>
<sequence>MIQNTRQRLVKVISQKAKLRCWIAHHKARTLKPFEMFGRFGIRNCLLKREKIKIQFFETVEDEWRSSNQNITQKLAYTMYQRLKAMIEAKGGTAKH</sequence>
<gene>
    <name evidence="1" type="ORF">AVEN_69578_1</name>
</gene>
<dbReference type="Proteomes" id="UP000499080">
    <property type="component" value="Unassembled WGS sequence"/>
</dbReference>
<accession>A0A4Y2H8D9</accession>
<comment type="caution">
    <text evidence="1">The sequence shown here is derived from an EMBL/GenBank/DDBJ whole genome shotgun (WGS) entry which is preliminary data.</text>
</comment>